<feature type="compositionally biased region" description="Acidic residues" evidence="1">
    <location>
        <begin position="313"/>
        <end position="333"/>
    </location>
</feature>
<sequence>MASNMSGTVRNLTESRVEALQALLHSIDAKDGHDEGKISSEQVHRLSDKLGELLGNAESAAGPSDSRNERGELLNEEGLPIVEISEPVSGATAAAVEKVPILEPPEVMPLSALSPEQRARDRAEMERILDLLEEEEMQEEEENEALDEKRRKEELEARKAHAKKELERLKAAKEMQKKMGKALLKNITDAKRREEQDKEDQLAQDIELEAEKKRLKPRKSVSFADLPPEKAVESLDDGSSPAQPKSGWGDVVPGRLRATDNKQPMKFQVVERFPAPSKSQPLASPPPPEPDSDDESDFGTPVHDSDQGSEPAVSDDEDEESSEDPVLQDEFDFDTASHQREIALAYYEQRGIIGKDAARALSAHSHEPVENEWDQPEVPLEATLSTAGPKSSESRFKSSRIAQAYNTNIPSTMPSQSIGASVLPGSSSTIKHAIRLGKVEDEQLVGGEEGESASEDDDENIKAFLDAFRRGDVKNVGVEQNSDALIAALSAAYSAPPKSSDTTKTTTPVEAETVREPAILSASMQGPSPVKPKTSKFRLARVPPRSPSLPSESDVTTPLTTVARSSPKLPTSDTVIERKPRQSSSTLKTATKPQPRPQVPAASIPSSAMIVDLPDFRPPRTANPPTVVSSPSFSKTPSRTASMVSPSLSQATVNDSPSFHNPASSMIVDSPFFQRVANQSTSMIIDSPSFQSPNTNRPSNAPGVMATTVRESARQSLPQPPAHAGGSEKRVSRFKAERS</sequence>
<accession>W4KKH2</accession>
<feature type="region of interest" description="Disordered" evidence="1">
    <location>
        <begin position="493"/>
        <end position="657"/>
    </location>
</feature>
<evidence type="ECO:0000256" key="1">
    <source>
        <dbReference type="SAM" id="MobiDB-lite"/>
    </source>
</evidence>
<keyword evidence="3" id="KW-1185">Reference proteome</keyword>
<evidence type="ECO:0008006" key="4">
    <source>
        <dbReference type="Google" id="ProtNLM"/>
    </source>
</evidence>
<feature type="region of interest" description="Disordered" evidence="1">
    <location>
        <begin position="684"/>
        <end position="739"/>
    </location>
</feature>
<feature type="compositionally biased region" description="Polar residues" evidence="1">
    <location>
        <begin position="582"/>
        <end position="592"/>
    </location>
</feature>
<dbReference type="InParanoid" id="W4KKH2"/>
<protein>
    <recommendedName>
        <fullName evidence="4">DUF3835 domain-containing protein</fullName>
    </recommendedName>
</protein>
<dbReference type="EMBL" id="KI925455">
    <property type="protein sequence ID" value="ETW86312.1"/>
    <property type="molecule type" value="Genomic_DNA"/>
</dbReference>
<dbReference type="GeneID" id="20673233"/>
<dbReference type="eggNOG" id="ENOG502SIW5">
    <property type="taxonomic scope" value="Eukaryota"/>
</dbReference>
<dbReference type="RefSeq" id="XP_009543061.1">
    <property type="nucleotide sequence ID" value="XM_009544766.1"/>
</dbReference>
<feature type="compositionally biased region" description="Polar residues" evidence="1">
    <location>
        <begin position="548"/>
        <end position="574"/>
    </location>
</feature>
<feature type="region of interest" description="Disordered" evidence="1">
    <location>
        <begin position="213"/>
        <end position="335"/>
    </location>
</feature>
<feature type="region of interest" description="Disordered" evidence="1">
    <location>
        <begin position="362"/>
        <end position="397"/>
    </location>
</feature>
<dbReference type="Proteomes" id="UP000030671">
    <property type="component" value="Unassembled WGS sequence"/>
</dbReference>
<reference evidence="2 3" key="1">
    <citation type="journal article" date="2012" name="New Phytol.">
        <title>Insight into trade-off between wood decay and parasitism from the genome of a fungal forest pathogen.</title>
        <authorList>
            <person name="Olson A."/>
            <person name="Aerts A."/>
            <person name="Asiegbu F."/>
            <person name="Belbahri L."/>
            <person name="Bouzid O."/>
            <person name="Broberg A."/>
            <person name="Canback B."/>
            <person name="Coutinho P.M."/>
            <person name="Cullen D."/>
            <person name="Dalman K."/>
            <person name="Deflorio G."/>
            <person name="van Diepen L.T."/>
            <person name="Dunand C."/>
            <person name="Duplessis S."/>
            <person name="Durling M."/>
            <person name="Gonthier P."/>
            <person name="Grimwood J."/>
            <person name="Fossdal C.G."/>
            <person name="Hansson D."/>
            <person name="Henrissat B."/>
            <person name="Hietala A."/>
            <person name="Himmelstrand K."/>
            <person name="Hoffmeister D."/>
            <person name="Hogberg N."/>
            <person name="James T.Y."/>
            <person name="Karlsson M."/>
            <person name="Kohler A."/>
            <person name="Kues U."/>
            <person name="Lee Y.H."/>
            <person name="Lin Y.C."/>
            <person name="Lind M."/>
            <person name="Lindquist E."/>
            <person name="Lombard V."/>
            <person name="Lucas S."/>
            <person name="Lunden K."/>
            <person name="Morin E."/>
            <person name="Murat C."/>
            <person name="Park J."/>
            <person name="Raffaello T."/>
            <person name="Rouze P."/>
            <person name="Salamov A."/>
            <person name="Schmutz J."/>
            <person name="Solheim H."/>
            <person name="Stahlberg J."/>
            <person name="Velez H."/>
            <person name="de Vries R.P."/>
            <person name="Wiebenga A."/>
            <person name="Woodward S."/>
            <person name="Yakovlev I."/>
            <person name="Garbelotto M."/>
            <person name="Martin F."/>
            <person name="Grigoriev I.V."/>
            <person name="Stenlid J."/>
        </authorList>
    </citation>
    <scope>NUCLEOTIDE SEQUENCE [LARGE SCALE GENOMIC DNA]</scope>
    <source>
        <strain evidence="2 3">TC 32-1</strain>
    </source>
</reference>
<feature type="compositionally biased region" description="Polar residues" evidence="1">
    <location>
        <begin position="623"/>
        <end position="657"/>
    </location>
</feature>
<feature type="compositionally biased region" description="Basic and acidic residues" evidence="1">
    <location>
        <begin position="146"/>
        <end position="164"/>
    </location>
</feature>
<organism evidence="2 3">
    <name type="scientific">Heterobasidion irregulare (strain TC 32-1)</name>
    <dbReference type="NCBI Taxonomy" id="747525"/>
    <lineage>
        <taxon>Eukaryota</taxon>
        <taxon>Fungi</taxon>
        <taxon>Dikarya</taxon>
        <taxon>Basidiomycota</taxon>
        <taxon>Agaricomycotina</taxon>
        <taxon>Agaricomycetes</taxon>
        <taxon>Russulales</taxon>
        <taxon>Bondarzewiaceae</taxon>
        <taxon>Heterobasidion</taxon>
        <taxon>Heterobasidion annosum species complex</taxon>
    </lineage>
</organism>
<feature type="region of interest" description="Disordered" evidence="1">
    <location>
        <begin position="135"/>
        <end position="164"/>
    </location>
</feature>
<dbReference type="KEGG" id="hir:HETIRDRAFT_415253"/>
<feature type="compositionally biased region" description="Basic and acidic residues" evidence="1">
    <location>
        <begin position="726"/>
        <end position="739"/>
    </location>
</feature>
<feature type="region of interest" description="Disordered" evidence="1">
    <location>
        <begin position="49"/>
        <end position="78"/>
    </location>
</feature>
<feature type="compositionally biased region" description="Low complexity" evidence="1">
    <location>
        <begin position="493"/>
        <end position="507"/>
    </location>
</feature>
<evidence type="ECO:0000313" key="3">
    <source>
        <dbReference type="Proteomes" id="UP000030671"/>
    </source>
</evidence>
<dbReference type="AlphaFoldDB" id="W4KKH2"/>
<dbReference type="OrthoDB" id="21413at2759"/>
<dbReference type="HOGENOM" id="CLU_027151_0_0_1"/>
<name>W4KKH2_HETIT</name>
<gene>
    <name evidence="2" type="ORF">HETIRDRAFT_415253</name>
</gene>
<feature type="compositionally biased region" description="Acidic residues" evidence="1">
    <location>
        <begin position="135"/>
        <end position="145"/>
    </location>
</feature>
<proteinExistence type="predicted"/>
<feature type="compositionally biased region" description="Polar residues" evidence="1">
    <location>
        <begin position="684"/>
        <end position="699"/>
    </location>
</feature>
<evidence type="ECO:0000313" key="2">
    <source>
        <dbReference type="EMBL" id="ETW86312.1"/>
    </source>
</evidence>